<dbReference type="Gramene" id="PRQ17653">
    <property type="protein sequence ID" value="PRQ17653"/>
    <property type="gene ID" value="RchiOBHm_Chr7g0197331"/>
</dbReference>
<dbReference type="OMA" id="AQLFKTH"/>
<evidence type="ECO:0000256" key="3">
    <source>
        <dbReference type="ARBA" id="ARBA00023004"/>
    </source>
</evidence>
<dbReference type="GO" id="GO:0004497">
    <property type="term" value="F:monooxygenase activity"/>
    <property type="evidence" value="ECO:0007669"/>
    <property type="project" value="InterPro"/>
</dbReference>
<comment type="similarity">
    <text evidence="1">Belongs to the cytochrome P450 family.</text>
</comment>
<evidence type="ECO:0000313" key="5">
    <source>
        <dbReference type="Proteomes" id="UP000238479"/>
    </source>
</evidence>
<dbReference type="PANTHER" id="PTHR47955:SF15">
    <property type="entry name" value="CYTOCHROME P450 71A2-LIKE"/>
    <property type="match status" value="1"/>
</dbReference>
<keyword evidence="3" id="KW-0408">Iron</keyword>
<keyword evidence="2" id="KW-0479">Metal-binding</keyword>
<proteinExistence type="inferred from homology"/>
<name>A0A2P6P6T9_ROSCH</name>
<sequence length="61" mass="6817">MLLHLGSFPVVVVSSAEAAAQLFKTHDLAFSSRPPKLIAYGKLLYNYKDVGSAPYAEYWRQ</sequence>
<dbReference type="STRING" id="74649.A0A2P6P6T9"/>
<dbReference type="Proteomes" id="UP000238479">
    <property type="component" value="Chromosome 7"/>
</dbReference>
<dbReference type="Gene3D" id="1.10.630.10">
    <property type="entry name" value="Cytochrome P450"/>
    <property type="match status" value="1"/>
</dbReference>
<keyword evidence="5" id="KW-1185">Reference proteome</keyword>
<dbReference type="AlphaFoldDB" id="A0A2P6P6T9"/>
<dbReference type="SUPFAM" id="SSF48264">
    <property type="entry name" value="Cytochrome P450"/>
    <property type="match status" value="1"/>
</dbReference>
<accession>A0A2P6P6T9</accession>
<gene>
    <name evidence="4" type="ORF">RchiOBHm_Chr7g0197331</name>
</gene>
<evidence type="ECO:0000313" key="4">
    <source>
        <dbReference type="EMBL" id="PRQ17653.1"/>
    </source>
</evidence>
<dbReference type="InterPro" id="IPR036396">
    <property type="entry name" value="Cyt_P450_sf"/>
</dbReference>
<reference evidence="4 5" key="1">
    <citation type="journal article" date="2018" name="Nat. Genet.">
        <title>The Rosa genome provides new insights in the design of modern roses.</title>
        <authorList>
            <person name="Bendahmane M."/>
        </authorList>
    </citation>
    <scope>NUCLEOTIDE SEQUENCE [LARGE SCALE GENOMIC DNA]</scope>
    <source>
        <strain evidence="5">cv. Old Blush</strain>
    </source>
</reference>
<evidence type="ECO:0000256" key="2">
    <source>
        <dbReference type="ARBA" id="ARBA00022723"/>
    </source>
</evidence>
<comment type="caution">
    <text evidence="4">The sequence shown here is derived from an EMBL/GenBank/DDBJ whole genome shotgun (WGS) entry which is preliminary data.</text>
</comment>
<dbReference type="GO" id="GO:0016705">
    <property type="term" value="F:oxidoreductase activity, acting on paired donors, with incorporation or reduction of molecular oxygen"/>
    <property type="evidence" value="ECO:0007669"/>
    <property type="project" value="InterPro"/>
</dbReference>
<dbReference type="GO" id="GO:0005506">
    <property type="term" value="F:iron ion binding"/>
    <property type="evidence" value="ECO:0007669"/>
    <property type="project" value="InterPro"/>
</dbReference>
<protein>
    <submittedName>
        <fullName evidence="4">Putative indoleacetaldoxime dehydratase</fullName>
        <ecNumber evidence="4">4.99.1.6</ecNumber>
    </submittedName>
</protein>
<dbReference type="EC" id="4.99.1.6" evidence="4"/>
<dbReference type="PANTHER" id="PTHR47955">
    <property type="entry name" value="CYTOCHROME P450 FAMILY 71 PROTEIN"/>
    <property type="match status" value="1"/>
</dbReference>
<evidence type="ECO:0000256" key="1">
    <source>
        <dbReference type="ARBA" id="ARBA00010617"/>
    </source>
</evidence>
<keyword evidence="4" id="KW-0456">Lyase</keyword>
<organism evidence="4 5">
    <name type="scientific">Rosa chinensis</name>
    <name type="common">China rose</name>
    <dbReference type="NCBI Taxonomy" id="74649"/>
    <lineage>
        <taxon>Eukaryota</taxon>
        <taxon>Viridiplantae</taxon>
        <taxon>Streptophyta</taxon>
        <taxon>Embryophyta</taxon>
        <taxon>Tracheophyta</taxon>
        <taxon>Spermatophyta</taxon>
        <taxon>Magnoliopsida</taxon>
        <taxon>eudicotyledons</taxon>
        <taxon>Gunneridae</taxon>
        <taxon>Pentapetalae</taxon>
        <taxon>rosids</taxon>
        <taxon>fabids</taxon>
        <taxon>Rosales</taxon>
        <taxon>Rosaceae</taxon>
        <taxon>Rosoideae</taxon>
        <taxon>Rosoideae incertae sedis</taxon>
        <taxon>Rosa</taxon>
    </lineage>
</organism>
<dbReference type="EMBL" id="PDCK01000045">
    <property type="protein sequence ID" value="PRQ17653.1"/>
    <property type="molecule type" value="Genomic_DNA"/>
</dbReference>
<dbReference type="GO" id="GO:0020037">
    <property type="term" value="F:heme binding"/>
    <property type="evidence" value="ECO:0007669"/>
    <property type="project" value="InterPro"/>
</dbReference>
<dbReference type="GO" id="GO:0016829">
    <property type="term" value="F:lyase activity"/>
    <property type="evidence" value="ECO:0007669"/>
    <property type="project" value="UniProtKB-KW"/>
</dbReference>